<keyword evidence="4 6" id="KW-0067">ATP-binding</keyword>
<dbReference type="Gene3D" id="3.40.50.620">
    <property type="entry name" value="HUPs"/>
    <property type="match status" value="1"/>
</dbReference>
<sequence>MRLIDKLINQIDNKYLPPQGTDLVVAVSGGVDSVALVHLLLRLANQYDWDLTVAHFDHQLRKTSQRDAEFVQKLAKNLGLDYVSAARKARYDFLQQVARRRRALIVTGHTADDQLETVVMNWLRGGGVRALAGMRDLDNNIWRPLLSITKTQIKEFVRQYQLTYREDETNQQTKFKRNLIRHKVMPTLRLVNPSLEQVLLRNAKVMASLADFVGQETARLYKKMAKSQKDAIWLDLKKLNQLPEFLRNEVILFTIRQLQGHQQDIKKIHLDEVQKIINSAEGKVWKQLPGKLFVSNRYGKIGFSRYRPKFLNR</sequence>
<evidence type="ECO:0000256" key="5">
    <source>
        <dbReference type="ARBA" id="ARBA00048539"/>
    </source>
</evidence>
<dbReference type="CDD" id="cd01992">
    <property type="entry name" value="TilS_N"/>
    <property type="match status" value="1"/>
</dbReference>
<accession>A0A0G1KXL2</accession>
<dbReference type="InterPro" id="IPR011063">
    <property type="entry name" value="TilS/TtcA_N"/>
</dbReference>
<reference evidence="8 9" key="1">
    <citation type="journal article" date="2015" name="Nature">
        <title>rRNA introns, odd ribosomes, and small enigmatic genomes across a large radiation of phyla.</title>
        <authorList>
            <person name="Brown C.T."/>
            <person name="Hug L.A."/>
            <person name="Thomas B.C."/>
            <person name="Sharon I."/>
            <person name="Castelle C.J."/>
            <person name="Singh A."/>
            <person name="Wilkins M.J."/>
            <person name="Williams K.H."/>
            <person name="Banfield J.F."/>
        </authorList>
    </citation>
    <scope>NUCLEOTIDE SEQUENCE [LARGE SCALE GENOMIC DNA]</scope>
</reference>
<dbReference type="InterPro" id="IPR014729">
    <property type="entry name" value="Rossmann-like_a/b/a_fold"/>
</dbReference>
<dbReference type="Proteomes" id="UP000034752">
    <property type="component" value="Unassembled WGS sequence"/>
</dbReference>
<dbReference type="GO" id="GO:0005737">
    <property type="term" value="C:cytoplasm"/>
    <property type="evidence" value="ECO:0007669"/>
    <property type="project" value="UniProtKB-SubCell"/>
</dbReference>
<evidence type="ECO:0000256" key="6">
    <source>
        <dbReference type="HAMAP-Rule" id="MF_01161"/>
    </source>
</evidence>
<dbReference type="PATRIC" id="fig|1620410.3.peg.239"/>
<dbReference type="EC" id="6.3.4.19" evidence="6"/>
<comment type="caution">
    <text evidence="8">The sequence shown here is derived from an EMBL/GenBank/DDBJ whole genome shotgun (WGS) entry which is preliminary data.</text>
</comment>
<feature type="binding site" evidence="6">
    <location>
        <begin position="28"/>
        <end position="33"/>
    </location>
    <ligand>
        <name>ATP</name>
        <dbReference type="ChEBI" id="CHEBI:30616"/>
    </ligand>
</feature>
<evidence type="ECO:0000256" key="1">
    <source>
        <dbReference type="ARBA" id="ARBA00022598"/>
    </source>
</evidence>
<gene>
    <name evidence="6" type="primary">tilS</name>
    <name evidence="8" type="ORF">VE96_C0012G0008</name>
</gene>
<evidence type="ECO:0000256" key="4">
    <source>
        <dbReference type="ARBA" id="ARBA00022840"/>
    </source>
</evidence>
<dbReference type="PANTHER" id="PTHR43033">
    <property type="entry name" value="TRNA(ILE)-LYSIDINE SYNTHASE-RELATED"/>
    <property type="match status" value="1"/>
</dbReference>
<comment type="domain">
    <text evidence="6">The N-terminal region contains the highly conserved SGGXDS motif, predicted to be a P-loop motif involved in ATP binding.</text>
</comment>
<keyword evidence="6" id="KW-0963">Cytoplasm</keyword>
<feature type="domain" description="tRNA(Ile)-lysidine/2-thiocytidine synthase N-terminal" evidence="7">
    <location>
        <begin position="23"/>
        <end position="183"/>
    </location>
</feature>
<dbReference type="Pfam" id="PF01171">
    <property type="entry name" value="ATP_bind_3"/>
    <property type="match status" value="1"/>
</dbReference>
<dbReference type="HAMAP" id="MF_01161">
    <property type="entry name" value="tRNA_Ile_lys_synt"/>
    <property type="match status" value="1"/>
</dbReference>
<comment type="catalytic activity">
    <reaction evidence="5 6">
        <text>cytidine(34) in tRNA(Ile2) + L-lysine + ATP = lysidine(34) in tRNA(Ile2) + AMP + diphosphate + H(+)</text>
        <dbReference type="Rhea" id="RHEA:43744"/>
        <dbReference type="Rhea" id="RHEA-COMP:10625"/>
        <dbReference type="Rhea" id="RHEA-COMP:10670"/>
        <dbReference type="ChEBI" id="CHEBI:15378"/>
        <dbReference type="ChEBI" id="CHEBI:30616"/>
        <dbReference type="ChEBI" id="CHEBI:32551"/>
        <dbReference type="ChEBI" id="CHEBI:33019"/>
        <dbReference type="ChEBI" id="CHEBI:82748"/>
        <dbReference type="ChEBI" id="CHEBI:83665"/>
        <dbReference type="ChEBI" id="CHEBI:456215"/>
        <dbReference type="EC" id="6.3.4.19"/>
    </reaction>
</comment>
<evidence type="ECO:0000259" key="7">
    <source>
        <dbReference type="Pfam" id="PF01171"/>
    </source>
</evidence>
<dbReference type="GO" id="GO:0006400">
    <property type="term" value="P:tRNA modification"/>
    <property type="evidence" value="ECO:0007669"/>
    <property type="project" value="UniProtKB-UniRule"/>
</dbReference>
<organism evidence="8 9">
    <name type="scientific">candidate division Kazan bacterium GW2011_GWA1_44_22</name>
    <dbReference type="NCBI Taxonomy" id="1620410"/>
    <lineage>
        <taxon>Bacteria</taxon>
        <taxon>Bacteria division Kazan-3B-28</taxon>
    </lineage>
</organism>
<comment type="subcellular location">
    <subcellularLocation>
        <location evidence="6">Cytoplasm</location>
    </subcellularLocation>
</comment>
<dbReference type="SUPFAM" id="SSF52402">
    <property type="entry name" value="Adenine nucleotide alpha hydrolases-like"/>
    <property type="match status" value="1"/>
</dbReference>
<dbReference type="InterPro" id="IPR012795">
    <property type="entry name" value="tRNA_Ile_lys_synt_N"/>
</dbReference>
<name>A0A0G1KXL2_UNCK3</name>
<dbReference type="NCBIfam" id="TIGR02432">
    <property type="entry name" value="lysidine_TilS_N"/>
    <property type="match status" value="1"/>
</dbReference>
<dbReference type="SUPFAM" id="SSF82829">
    <property type="entry name" value="MesJ substrate recognition domain-like"/>
    <property type="match status" value="1"/>
</dbReference>
<comment type="function">
    <text evidence="6">Ligates lysine onto the cytidine present at position 34 of the AUA codon-specific tRNA(Ile) that contains the anticodon CAU, in an ATP-dependent manner. Cytidine is converted to lysidine, thus changing the amino acid specificity of the tRNA from methionine to isoleucine.</text>
</comment>
<dbReference type="GO" id="GO:0032267">
    <property type="term" value="F:tRNA(Ile)-lysidine synthase activity"/>
    <property type="evidence" value="ECO:0007669"/>
    <property type="project" value="UniProtKB-EC"/>
</dbReference>
<evidence type="ECO:0000313" key="8">
    <source>
        <dbReference type="EMBL" id="KKT52634.1"/>
    </source>
</evidence>
<keyword evidence="2 6" id="KW-0819">tRNA processing</keyword>
<keyword evidence="1 6" id="KW-0436">Ligase</keyword>
<dbReference type="Gene3D" id="3.30.465.60">
    <property type="match status" value="1"/>
</dbReference>
<keyword evidence="3 6" id="KW-0547">Nucleotide-binding</keyword>
<dbReference type="InterPro" id="IPR012094">
    <property type="entry name" value="tRNA_Ile_lys_synt"/>
</dbReference>
<dbReference type="PANTHER" id="PTHR43033:SF1">
    <property type="entry name" value="TRNA(ILE)-LYSIDINE SYNTHASE-RELATED"/>
    <property type="match status" value="1"/>
</dbReference>
<evidence type="ECO:0000256" key="2">
    <source>
        <dbReference type="ARBA" id="ARBA00022694"/>
    </source>
</evidence>
<protein>
    <recommendedName>
        <fullName evidence="6">tRNA(Ile)-lysidine synthase</fullName>
        <ecNumber evidence="6">6.3.4.19</ecNumber>
    </recommendedName>
    <alternativeName>
        <fullName evidence="6">tRNA(Ile)-2-lysyl-cytidine synthase</fullName>
    </alternativeName>
    <alternativeName>
        <fullName evidence="6">tRNA(Ile)-lysidine synthetase</fullName>
    </alternativeName>
</protein>
<dbReference type="GO" id="GO:0005524">
    <property type="term" value="F:ATP binding"/>
    <property type="evidence" value="ECO:0007669"/>
    <property type="project" value="UniProtKB-UniRule"/>
</dbReference>
<dbReference type="EMBL" id="LCIJ01000012">
    <property type="protein sequence ID" value="KKT52634.1"/>
    <property type="molecule type" value="Genomic_DNA"/>
</dbReference>
<comment type="similarity">
    <text evidence="6">Belongs to the tRNA(Ile)-lysidine synthase family.</text>
</comment>
<evidence type="ECO:0000256" key="3">
    <source>
        <dbReference type="ARBA" id="ARBA00022741"/>
    </source>
</evidence>
<dbReference type="AlphaFoldDB" id="A0A0G1KXL2"/>
<proteinExistence type="inferred from homology"/>
<evidence type="ECO:0000313" key="9">
    <source>
        <dbReference type="Proteomes" id="UP000034752"/>
    </source>
</evidence>